<feature type="domain" description="RNA polymerase sigma-70 region 2" evidence="6">
    <location>
        <begin position="27"/>
        <end position="86"/>
    </location>
</feature>
<dbReference type="InterPro" id="IPR013249">
    <property type="entry name" value="RNA_pol_sigma70_r4_t2"/>
</dbReference>
<name>A0A0G0S6G7_9BACT</name>
<dbReference type="GO" id="GO:0003677">
    <property type="term" value="F:DNA binding"/>
    <property type="evidence" value="ECO:0007669"/>
    <property type="project" value="UniProtKB-KW"/>
</dbReference>
<keyword evidence="4" id="KW-0238">DNA-binding</keyword>
<dbReference type="Gene3D" id="1.10.10.10">
    <property type="entry name" value="Winged helix-like DNA-binding domain superfamily/Winged helix DNA-binding domain"/>
    <property type="match status" value="1"/>
</dbReference>
<dbReference type="InterPro" id="IPR014284">
    <property type="entry name" value="RNA_pol_sigma-70_dom"/>
</dbReference>
<gene>
    <name evidence="8" type="ORF">UT61_C0009G0053</name>
</gene>
<reference evidence="8 9" key="1">
    <citation type="journal article" date="2015" name="Nature">
        <title>rRNA introns, odd ribosomes, and small enigmatic genomes across a large radiation of phyla.</title>
        <authorList>
            <person name="Brown C.T."/>
            <person name="Hug L.A."/>
            <person name="Thomas B.C."/>
            <person name="Sharon I."/>
            <person name="Castelle C.J."/>
            <person name="Singh A."/>
            <person name="Wilkins M.J."/>
            <person name="Williams K.H."/>
            <person name="Banfield J.F."/>
        </authorList>
    </citation>
    <scope>NUCLEOTIDE SEQUENCE [LARGE SCALE GENOMIC DNA]</scope>
</reference>
<organism evidence="8 9">
    <name type="scientific">Candidatus Woesebacteria bacterium GW2011_GWA1_39_8</name>
    <dbReference type="NCBI Taxonomy" id="1618552"/>
    <lineage>
        <taxon>Bacteria</taxon>
        <taxon>Candidatus Woeseibacteriota</taxon>
    </lineage>
</organism>
<dbReference type="PANTHER" id="PTHR43133">
    <property type="entry name" value="RNA POLYMERASE ECF-TYPE SIGMA FACTO"/>
    <property type="match status" value="1"/>
</dbReference>
<dbReference type="AlphaFoldDB" id="A0A0G0S6G7"/>
<dbReference type="InterPro" id="IPR007627">
    <property type="entry name" value="RNA_pol_sigma70_r2"/>
</dbReference>
<evidence type="ECO:0000256" key="5">
    <source>
        <dbReference type="ARBA" id="ARBA00023163"/>
    </source>
</evidence>
<keyword evidence="3" id="KW-0731">Sigma factor</keyword>
<dbReference type="InterPro" id="IPR036388">
    <property type="entry name" value="WH-like_DNA-bd_sf"/>
</dbReference>
<evidence type="ECO:0000256" key="2">
    <source>
        <dbReference type="ARBA" id="ARBA00023015"/>
    </source>
</evidence>
<evidence type="ECO:0000313" key="9">
    <source>
        <dbReference type="Proteomes" id="UP000034793"/>
    </source>
</evidence>
<comment type="caution">
    <text evidence="8">The sequence shown here is derived from an EMBL/GenBank/DDBJ whole genome shotgun (WGS) entry which is preliminary data.</text>
</comment>
<dbReference type="SUPFAM" id="SSF88946">
    <property type="entry name" value="Sigma2 domain of RNA polymerase sigma factors"/>
    <property type="match status" value="1"/>
</dbReference>
<dbReference type="Gene3D" id="1.10.1740.10">
    <property type="match status" value="1"/>
</dbReference>
<dbReference type="SUPFAM" id="SSF88659">
    <property type="entry name" value="Sigma3 and sigma4 domains of RNA polymerase sigma factors"/>
    <property type="match status" value="1"/>
</dbReference>
<dbReference type="NCBIfam" id="TIGR02937">
    <property type="entry name" value="sigma70-ECF"/>
    <property type="match status" value="1"/>
</dbReference>
<sequence length="198" mass="23124">MTKTPWFDSHSSLTTSAFEAAYRRLALPLMKFIVKRVGGNKEMAEEVFSRTVSAAWEGWNAFEHKSSYFTWVCRIALNKIADYYREEINRESKFVAPLLEEIAEASINELSPPERLALDELRSSVRACIKLLPEDKKQLLFLRYWKDLTIKQIAKQLGLSERAVEGKLYRARNKMNEIISLKYPEIVPDYLRKEKKDI</sequence>
<protein>
    <submittedName>
        <fullName evidence="8">RNA polymerase sigma factor, sigma-70 family</fullName>
    </submittedName>
</protein>
<evidence type="ECO:0000256" key="1">
    <source>
        <dbReference type="ARBA" id="ARBA00010641"/>
    </source>
</evidence>
<dbReference type="Pfam" id="PF04542">
    <property type="entry name" value="Sigma70_r2"/>
    <property type="match status" value="1"/>
</dbReference>
<comment type="similarity">
    <text evidence="1">Belongs to the sigma-70 factor family. ECF subfamily.</text>
</comment>
<evidence type="ECO:0000256" key="4">
    <source>
        <dbReference type="ARBA" id="ARBA00023125"/>
    </source>
</evidence>
<dbReference type="GO" id="GO:0016987">
    <property type="term" value="F:sigma factor activity"/>
    <property type="evidence" value="ECO:0007669"/>
    <property type="project" value="UniProtKB-KW"/>
</dbReference>
<keyword evidence="2" id="KW-0805">Transcription regulation</keyword>
<dbReference type="InterPro" id="IPR013324">
    <property type="entry name" value="RNA_pol_sigma_r3/r4-like"/>
</dbReference>
<dbReference type="EMBL" id="LBXL01000009">
    <property type="protein sequence ID" value="KKR30320.1"/>
    <property type="molecule type" value="Genomic_DNA"/>
</dbReference>
<dbReference type="InterPro" id="IPR013325">
    <property type="entry name" value="RNA_pol_sigma_r2"/>
</dbReference>
<dbReference type="Pfam" id="PF08281">
    <property type="entry name" value="Sigma70_r4_2"/>
    <property type="match status" value="1"/>
</dbReference>
<dbReference type="Proteomes" id="UP000034793">
    <property type="component" value="Unassembled WGS sequence"/>
</dbReference>
<dbReference type="InterPro" id="IPR039425">
    <property type="entry name" value="RNA_pol_sigma-70-like"/>
</dbReference>
<evidence type="ECO:0000256" key="3">
    <source>
        <dbReference type="ARBA" id="ARBA00023082"/>
    </source>
</evidence>
<evidence type="ECO:0000313" key="8">
    <source>
        <dbReference type="EMBL" id="KKR30320.1"/>
    </source>
</evidence>
<evidence type="ECO:0000259" key="6">
    <source>
        <dbReference type="Pfam" id="PF04542"/>
    </source>
</evidence>
<evidence type="ECO:0000259" key="7">
    <source>
        <dbReference type="Pfam" id="PF08281"/>
    </source>
</evidence>
<proteinExistence type="inferred from homology"/>
<dbReference type="GO" id="GO:0006352">
    <property type="term" value="P:DNA-templated transcription initiation"/>
    <property type="evidence" value="ECO:0007669"/>
    <property type="project" value="InterPro"/>
</dbReference>
<keyword evidence="5" id="KW-0804">Transcription</keyword>
<dbReference type="CDD" id="cd06171">
    <property type="entry name" value="Sigma70_r4"/>
    <property type="match status" value="1"/>
</dbReference>
<feature type="domain" description="RNA polymerase sigma factor 70 region 4 type 2" evidence="7">
    <location>
        <begin position="124"/>
        <end position="175"/>
    </location>
</feature>
<dbReference type="PANTHER" id="PTHR43133:SF8">
    <property type="entry name" value="RNA POLYMERASE SIGMA FACTOR HI_1459-RELATED"/>
    <property type="match status" value="1"/>
</dbReference>
<accession>A0A0G0S6G7</accession>